<dbReference type="InterPro" id="IPR016186">
    <property type="entry name" value="C-type_lectin-like/link_sf"/>
</dbReference>
<dbReference type="PANTHER" id="PTHR21407:SF3">
    <property type="entry name" value="LD12305P"/>
    <property type="match status" value="1"/>
</dbReference>
<feature type="non-terminal residue" evidence="5">
    <location>
        <position position="573"/>
    </location>
</feature>
<dbReference type="PROSITE" id="PS00615">
    <property type="entry name" value="C_TYPE_LECTIN_1"/>
    <property type="match status" value="1"/>
</dbReference>
<organism evidence="5 6">
    <name type="scientific">Photinus pyralis</name>
    <name type="common">Common eastern firefly</name>
    <name type="synonym">Lampyris pyralis</name>
    <dbReference type="NCBI Taxonomy" id="7054"/>
    <lineage>
        <taxon>Eukaryota</taxon>
        <taxon>Metazoa</taxon>
        <taxon>Ecdysozoa</taxon>
        <taxon>Arthropoda</taxon>
        <taxon>Hexapoda</taxon>
        <taxon>Insecta</taxon>
        <taxon>Pterygota</taxon>
        <taxon>Neoptera</taxon>
        <taxon>Endopterygota</taxon>
        <taxon>Coleoptera</taxon>
        <taxon>Polyphaga</taxon>
        <taxon>Elateriformia</taxon>
        <taxon>Elateroidea</taxon>
        <taxon>Lampyridae</taxon>
        <taxon>Lampyrinae</taxon>
        <taxon>Photinus</taxon>
    </lineage>
</organism>
<evidence type="ECO:0000313" key="6">
    <source>
        <dbReference type="Proteomes" id="UP000327044"/>
    </source>
</evidence>
<evidence type="ECO:0000259" key="4">
    <source>
        <dbReference type="PROSITE" id="PS50041"/>
    </source>
</evidence>
<feature type="domain" description="C-type lectin" evidence="4">
    <location>
        <begin position="64"/>
        <end position="200"/>
    </location>
</feature>
<dbReference type="Gene3D" id="3.30.420.10">
    <property type="entry name" value="Ribonuclease H-like superfamily/Ribonuclease H"/>
    <property type="match status" value="1"/>
</dbReference>
<keyword evidence="1" id="KW-1015">Disulfide bond</keyword>
<dbReference type="GO" id="GO:0003676">
    <property type="term" value="F:nucleic acid binding"/>
    <property type="evidence" value="ECO:0007669"/>
    <property type="project" value="InterPro"/>
</dbReference>
<evidence type="ECO:0000313" key="5">
    <source>
        <dbReference type="EMBL" id="KAB0804594.1"/>
    </source>
</evidence>
<dbReference type="EMBL" id="VVIM01000001">
    <property type="protein sequence ID" value="KAB0804594.1"/>
    <property type="molecule type" value="Genomic_DNA"/>
</dbReference>
<evidence type="ECO:0000256" key="1">
    <source>
        <dbReference type="ARBA" id="ARBA00023157"/>
    </source>
</evidence>
<proteinExistence type="predicted"/>
<sequence>MKINCIVLFVFVSAVSAQFPNGRILEGPVPSLCAQRNIHERTPDGKGYFMSWRDPGLRGTEEDWLGARNYCRQRCMDSISIETSVENEWIKERIVREHVKYIWTSGRLCDFKGCERPDLQPVAINGWFWTAVFQKLAPTTTRDQNDWSENGGIGRPQPDNREAQQGGASENCLAVLNNFYKDGVNWHDVACHHRKPFVCEENEELLKYVRYHNPHLKVAHMTSYKRKSNRKLVFTENIMRDIKEKLSQGQSKRSIAAEMSIPEATLRKRLKCDTVPSSLGRYSCTFTKEMEAQLADYVREMDTRFYGVTMKDLKQFAYEYAQANKIQHPFNMEKNGWKNLGKEFLSAAEHYFASTRKMCYWKRFFGNLKFLYEKYKFPSHCIYNMDETGMSTVPNKLPKVFAQNGKNGVRKVVSAERGQLVTAVCCVSASGVYIPPALVFPRKRMREELYNGAPAGTLPLISDSGFINSELFLQWMKHFKDYVKPTEESPVLLIFDNHVSHRTLNVINYCRDNFIHLLSIPPHSSHKIQPLDKGFFGPLKSAYSQLCDNWLVNNPGKAITQMQVFPIQKRLLQ</sequence>
<dbReference type="Proteomes" id="UP000327044">
    <property type="component" value="Unassembled WGS sequence"/>
</dbReference>
<dbReference type="Gene3D" id="3.10.100.10">
    <property type="entry name" value="Mannose-Binding Protein A, subunit A"/>
    <property type="match status" value="1"/>
</dbReference>
<reference evidence="5 6" key="1">
    <citation type="journal article" date="2018" name="Elife">
        <title>Firefly genomes illuminate parallel origins of bioluminescence in beetles.</title>
        <authorList>
            <person name="Fallon T.R."/>
            <person name="Lower S.E."/>
            <person name="Chang C.H."/>
            <person name="Bessho-Uehara M."/>
            <person name="Martin G.J."/>
            <person name="Bewick A.J."/>
            <person name="Behringer M."/>
            <person name="Debat H.J."/>
            <person name="Wong I."/>
            <person name="Day J.C."/>
            <person name="Suvorov A."/>
            <person name="Silva C.J."/>
            <person name="Stanger-Hall K.F."/>
            <person name="Hall D.W."/>
            <person name="Schmitz R.J."/>
            <person name="Nelson D.R."/>
            <person name="Lewis S.M."/>
            <person name="Shigenobu S."/>
            <person name="Bybee S.M."/>
            <person name="Larracuente A.M."/>
            <person name="Oba Y."/>
            <person name="Weng J.K."/>
        </authorList>
    </citation>
    <scope>NUCLEOTIDE SEQUENCE [LARGE SCALE GENOMIC DNA]</scope>
    <source>
        <strain evidence="5">1611_PpyrPB1</strain>
        <tissue evidence="5">Whole body</tissue>
    </source>
</reference>
<dbReference type="InterPro" id="IPR018378">
    <property type="entry name" value="C-type_lectin_CS"/>
</dbReference>
<feature type="signal peptide" evidence="3">
    <location>
        <begin position="1"/>
        <end position="17"/>
    </location>
</feature>
<protein>
    <recommendedName>
        <fullName evidence="4">C-type lectin domain-containing protein</fullName>
    </recommendedName>
</protein>
<feature type="region of interest" description="Disordered" evidence="2">
    <location>
        <begin position="140"/>
        <end position="167"/>
    </location>
</feature>
<name>A0A5N4B4W2_PHOPY</name>
<accession>A0A5N4B4W2</accession>
<evidence type="ECO:0000256" key="3">
    <source>
        <dbReference type="SAM" id="SignalP"/>
    </source>
</evidence>
<feature type="chain" id="PRO_5024448205" description="C-type lectin domain-containing protein" evidence="3">
    <location>
        <begin position="18"/>
        <end position="573"/>
    </location>
</feature>
<comment type="caution">
    <text evidence="5">The sequence shown here is derived from an EMBL/GenBank/DDBJ whole genome shotgun (WGS) entry which is preliminary data.</text>
</comment>
<dbReference type="SUPFAM" id="SSF56436">
    <property type="entry name" value="C-type lectin-like"/>
    <property type="match status" value="1"/>
</dbReference>
<dbReference type="InterPro" id="IPR004875">
    <property type="entry name" value="DDE_SF_endonuclease_dom"/>
</dbReference>
<evidence type="ECO:0000256" key="2">
    <source>
        <dbReference type="SAM" id="MobiDB-lite"/>
    </source>
</evidence>
<dbReference type="Pfam" id="PF03184">
    <property type="entry name" value="DDE_1"/>
    <property type="match status" value="1"/>
</dbReference>
<dbReference type="PROSITE" id="PS50041">
    <property type="entry name" value="C_TYPE_LECTIN_2"/>
    <property type="match status" value="1"/>
</dbReference>
<dbReference type="InterPro" id="IPR016187">
    <property type="entry name" value="CTDL_fold"/>
</dbReference>
<dbReference type="CDD" id="cd00037">
    <property type="entry name" value="CLECT"/>
    <property type="match status" value="1"/>
</dbReference>
<dbReference type="PANTHER" id="PTHR21407">
    <property type="entry name" value="RE43931P-RELATED"/>
    <property type="match status" value="1"/>
</dbReference>
<keyword evidence="6" id="KW-1185">Reference proteome</keyword>
<dbReference type="InParanoid" id="A0A5N4B4W2"/>
<dbReference type="InterPro" id="IPR036397">
    <property type="entry name" value="RNaseH_sf"/>
</dbReference>
<dbReference type="InterPro" id="IPR001304">
    <property type="entry name" value="C-type_lectin-like"/>
</dbReference>
<dbReference type="SMART" id="SM00034">
    <property type="entry name" value="CLECT"/>
    <property type="match status" value="1"/>
</dbReference>
<gene>
    <name evidence="5" type="ORF">PPYR_01564</name>
</gene>
<keyword evidence="3" id="KW-0732">Signal</keyword>
<dbReference type="AlphaFoldDB" id="A0A5N4B4W2"/>